<dbReference type="EMBL" id="JAVDTI010000001">
    <property type="protein sequence ID" value="MDR6803162.1"/>
    <property type="molecule type" value="Genomic_DNA"/>
</dbReference>
<accession>A0ABU1QQ71</accession>
<dbReference type="Proteomes" id="UP001264980">
    <property type="component" value="Unassembled WGS sequence"/>
</dbReference>
<reference evidence="1 2" key="1">
    <citation type="submission" date="2023-07" db="EMBL/GenBank/DDBJ databases">
        <title>Sorghum-associated microbial communities from plants grown in Nebraska, USA.</title>
        <authorList>
            <person name="Schachtman D."/>
        </authorList>
    </citation>
    <scope>NUCLEOTIDE SEQUENCE [LARGE SCALE GENOMIC DNA]</scope>
    <source>
        <strain evidence="1 2">BE57</strain>
    </source>
</reference>
<name>A0ABU1QQ71_9BACT</name>
<evidence type="ECO:0000313" key="2">
    <source>
        <dbReference type="Proteomes" id="UP001264980"/>
    </source>
</evidence>
<sequence length="42" mass="4830">MEFEIKPIATTVKIAKNTIRASGKNYIYLNKSISLADNEKWE</sequence>
<keyword evidence="2" id="KW-1185">Reference proteome</keyword>
<gene>
    <name evidence="1" type="ORF">J2W84_000199</name>
</gene>
<organism evidence="1 2">
    <name type="scientific">Dyadobacter fermentans</name>
    <dbReference type="NCBI Taxonomy" id="94254"/>
    <lineage>
        <taxon>Bacteria</taxon>
        <taxon>Pseudomonadati</taxon>
        <taxon>Bacteroidota</taxon>
        <taxon>Cytophagia</taxon>
        <taxon>Cytophagales</taxon>
        <taxon>Spirosomataceae</taxon>
        <taxon>Dyadobacter</taxon>
    </lineage>
</organism>
<protein>
    <submittedName>
        <fullName evidence="1">Uncharacterized protein</fullName>
    </submittedName>
</protein>
<comment type="caution">
    <text evidence="1">The sequence shown here is derived from an EMBL/GenBank/DDBJ whole genome shotgun (WGS) entry which is preliminary data.</text>
</comment>
<proteinExistence type="predicted"/>
<evidence type="ECO:0000313" key="1">
    <source>
        <dbReference type="EMBL" id="MDR6803162.1"/>
    </source>
</evidence>